<protein>
    <submittedName>
        <fullName evidence="2">Uncharacterized protein</fullName>
    </submittedName>
</protein>
<feature type="chain" id="PRO_5045830250" evidence="1">
    <location>
        <begin position="23"/>
        <end position="117"/>
    </location>
</feature>
<accession>A0ABQ2F9W3</accession>
<organism evidence="2 3">
    <name type="scientific">Ornithinimicrobium pekingense</name>
    <dbReference type="NCBI Taxonomy" id="384677"/>
    <lineage>
        <taxon>Bacteria</taxon>
        <taxon>Bacillati</taxon>
        <taxon>Actinomycetota</taxon>
        <taxon>Actinomycetes</taxon>
        <taxon>Micrococcales</taxon>
        <taxon>Ornithinimicrobiaceae</taxon>
        <taxon>Ornithinimicrobium</taxon>
    </lineage>
</organism>
<proteinExistence type="predicted"/>
<name>A0ABQ2F9W3_9MICO</name>
<evidence type="ECO:0000313" key="2">
    <source>
        <dbReference type="EMBL" id="GGK75007.1"/>
    </source>
</evidence>
<dbReference type="Proteomes" id="UP000662111">
    <property type="component" value="Unassembled WGS sequence"/>
</dbReference>
<evidence type="ECO:0000313" key="3">
    <source>
        <dbReference type="Proteomes" id="UP000662111"/>
    </source>
</evidence>
<comment type="caution">
    <text evidence="2">The sequence shown here is derived from an EMBL/GenBank/DDBJ whole genome shotgun (WGS) entry which is preliminary data.</text>
</comment>
<gene>
    <name evidence="2" type="ORF">GCM10011509_24620</name>
</gene>
<feature type="signal peptide" evidence="1">
    <location>
        <begin position="1"/>
        <end position="22"/>
    </location>
</feature>
<dbReference type="RefSeq" id="WP_022921787.1">
    <property type="nucleotide sequence ID" value="NZ_BMLB01000005.1"/>
</dbReference>
<keyword evidence="1" id="KW-0732">Signal</keyword>
<evidence type="ECO:0000256" key="1">
    <source>
        <dbReference type="SAM" id="SignalP"/>
    </source>
</evidence>
<reference evidence="3" key="1">
    <citation type="journal article" date="2019" name="Int. J. Syst. Evol. Microbiol.">
        <title>The Global Catalogue of Microorganisms (GCM) 10K type strain sequencing project: providing services to taxonomists for standard genome sequencing and annotation.</title>
        <authorList>
            <consortium name="The Broad Institute Genomics Platform"/>
            <consortium name="The Broad Institute Genome Sequencing Center for Infectious Disease"/>
            <person name="Wu L."/>
            <person name="Ma J."/>
        </authorList>
    </citation>
    <scope>NUCLEOTIDE SEQUENCE [LARGE SCALE GENOMIC DNA]</scope>
    <source>
        <strain evidence="3">CGMCC 1.5362</strain>
    </source>
</reference>
<dbReference type="EMBL" id="BMLB01000005">
    <property type="protein sequence ID" value="GGK75007.1"/>
    <property type="molecule type" value="Genomic_DNA"/>
</dbReference>
<sequence>MVIRLVAPVVLLSGLGLVFPTAVPGTPPPSWTHERVLECEEGTVHTYLTPAGIGTPFHVVGTDEVIIPMHVEIVLPSGEGPFVTIDIPGFDAEDPDAVHCWYVDPAGLEVDLWGVRR</sequence>
<keyword evidence="3" id="KW-1185">Reference proteome</keyword>